<feature type="domain" description="Fibronectin type III-like" evidence="11">
    <location>
        <begin position="681"/>
        <end position="749"/>
    </location>
</feature>
<evidence type="ECO:0000256" key="7">
    <source>
        <dbReference type="ARBA" id="ARBA00023277"/>
    </source>
</evidence>
<dbReference type="Pfam" id="PF01915">
    <property type="entry name" value="Glyco_hydro_3_C"/>
    <property type="match status" value="1"/>
</dbReference>
<dbReference type="Gene3D" id="3.40.50.1700">
    <property type="entry name" value="Glycoside hydrolase family 3 C-terminal domain"/>
    <property type="match status" value="1"/>
</dbReference>
<dbReference type="GO" id="GO:0000272">
    <property type="term" value="P:polysaccharide catabolic process"/>
    <property type="evidence" value="ECO:0007669"/>
    <property type="project" value="UniProtKB-KW"/>
</dbReference>
<keyword evidence="10" id="KW-0732">Signal</keyword>
<dbReference type="SUPFAM" id="SSF51445">
    <property type="entry name" value="(Trans)glycosidases"/>
    <property type="match status" value="1"/>
</dbReference>
<evidence type="ECO:0000313" key="13">
    <source>
        <dbReference type="Proteomes" id="UP000076874"/>
    </source>
</evidence>
<dbReference type="AlphaFoldDB" id="A0A167MH02"/>
<dbReference type="Gene3D" id="3.20.20.300">
    <property type="entry name" value="Glycoside hydrolase, family 3, N-terminal domain"/>
    <property type="match status" value="1"/>
</dbReference>
<proteinExistence type="inferred from homology"/>
<dbReference type="InterPro" id="IPR026891">
    <property type="entry name" value="Fn3-like"/>
</dbReference>
<evidence type="ECO:0000256" key="3">
    <source>
        <dbReference type="ARBA" id="ARBA00005336"/>
    </source>
</evidence>
<dbReference type="STRING" id="1081102.A0A167MH02"/>
<keyword evidence="8" id="KW-0326">Glycosidase</keyword>
<dbReference type="Proteomes" id="UP000076874">
    <property type="component" value="Unassembled WGS sequence"/>
</dbReference>
<dbReference type="InterPro" id="IPR001764">
    <property type="entry name" value="Glyco_hydro_3_N"/>
</dbReference>
<dbReference type="InterPro" id="IPR036881">
    <property type="entry name" value="Glyco_hydro_3_C_sf"/>
</dbReference>
<dbReference type="OrthoDB" id="2123594at2759"/>
<sequence>MTVSSNRLLAAIAGLLPALVGADTVPIYKNASYSPEARAADLVPRLSWAEKIQQLNGAGLMSVTSPYSLATFENTTAKENGWISYGIRLFDSVQAVQISNEARENWANRSLVPMVIMTDSVNGPYTAGGTLFPPTISFASTFNIDLFGDAVAVMRDENMAIGTRWVLSPELDVPKDPRYGRIPETYGEDPFLVGRFGLKYVDTMQELDEDGYIKVAVTMKHFIYGNPNGGINLASQYGGLNYLYNNLFPPFIKIINEANPPPQSVMVSYASVDRMPMTANKYLLQDHLRQKIGFKGLYMSDSLGVAQLQTYQFIANSPADAGLKALRAGVQLELGAVGFPPLINKANDSEVVDLVNRAVQQFIEIKIRTGTFDQPLPTVEGVKATLRAPAHLATNHNVSREAIVLLTNQNNTLPLPSGSPSKTGKIALLGPMANVLVAGTYAANNSTDKAFGNALLQSLQNEFGAGNIVYQPAVDFVDKNDSSGIAPAVAAAKEAGLAILSLGSLAVQKEDPLKPKNTNGELFTHAEMEFPGLQQDLLDAVLDAGVPTILVITGGPAFVLKNSTLSRTGAIVHSLLAGEYTSDSVVEILTGKVNPSGKLPVSLPETSGSIPVAYDYLPSDGLTWTYPGTSRAVLFPFGYGLSYSTFEFGTPNVALATTPGGEPTVNVTVTVTNSGKVDGKEVVQVYFRQQYTSIETPTKRLIEFTKVDIPAGSKQDVTFSIKVDDLGYYVNGDWTWESGNYTFFVGSSSRDEDLQPVSITL</sequence>
<dbReference type="Pfam" id="PF14310">
    <property type="entry name" value="Fn3-like"/>
    <property type="match status" value="1"/>
</dbReference>
<reference evidence="12 13" key="1">
    <citation type="journal article" date="2016" name="Genome Biol. Evol.">
        <title>Divergent and convergent evolution of fungal pathogenicity.</title>
        <authorList>
            <person name="Shang Y."/>
            <person name="Xiao G."/>
            <person name="Zheng P."/>
            <person name="Cen K."/>
            <person name="Zhan S."/>
            <person name="Wang C."/>
        </authorList>
    </citation>
    <scope>NUCLEOTIDE SEQUENCE [LARGE SCALE GENOMIC DNA]</scope>
    <source>
        <strain evidence="12 13">RCEF 264</strain>
    </source>
</reference>
<dbReference type="InterPro" id="IPR050288">
    <property type="entry name" value="Cellulose_deg_GH3"/>
</dbReference>
<evidence type="ECO:0000313" key="12">
    <source>
        <dbReference type="EMBL" id="OAA54342.1"/>
    </source>
</evidence>
<dbReference type="PANTHER" id="PTHR42715">
    <property type="entry name" value="BETA-GLUCOSIDASE"/>
    <property type="match status" value="1"/>
</dbReference>
<dbReference type="Gene3D" id="2.60.40.10">
    <property type="entry name" value="Immunoglobulins"/>
    <property type="match status" value="1"/>
</dbReference>
<dbReference type="InterPro" id="IPR036962">
    <property type="entry name" value="Glyco_hydro_3_N_sf"/>
</dbReference>
<comment type="catalytic activity">
    <reaction evidence="1">
        <text>Hydrolysis of terminal, non-reducing beta-D-glucosyl residues with release of beta-D-glucose.</text>
        <dbReference type="EC" id="3.2.1.21"/>
    </reaction>
</comment>
<evidence type="ECO:0000256" key="9">
    <source>
        <dbReference type="ARBA" id="ARBA00023326"/>
    </source>
</evidence>
<comment type="pathway">
    <text evidence="2">Glycan metabolism; cellulose degradation.</text>
</comment>
<protein>
    <recommendedName>
        <fullName evidence="4">beta-glucosidase</fullName>
        <ecNumber evidence="4">3.2.1.21</ecNumber>
    </recommendedName>
</protein>
<accession>A0A167MH02</accession>
<evidence type="ECO:0000256" key="1">
    <source>
        <dbReference type="ARBA" id="ARBA00000448"/>
    </source>
</evidence>
<feature type="signal peptide" evidence="10">
    <location>
        <begin position="1"/>
        <end position="22"/>
    </location>
</feature>
<keyword evidence="13" id="KW-1185">Reference proteome</keyword>
<evidence type="ECO:0000256" key="5">
    <source>
        <dbReference type="ARBA" id="ARBA00022801"/>
    </source>
</evidence>
<dbReference type="InterPro" id="IPR002772">
    <property type="entry name" value="Glyco_hydro_3_C"/>
</dbReference>
<evidence type="ECO:0000256" key="10">
    <source>
        <dbReference type="SAM" id="SignalP"/>
    </source>
</evidence>
<dbReference type="PRINTS" id="PR00133">
    <property type="entry name" value="GLHYDRLASE3"/>
</dbReference>
<organism evidence="12 13">
    <name type="scientific">Niveomyces insectorum RCEF 264</name>
    <dbReference type="NCBI Taxonomy" id="1081102"/>
    <lineage>
        <taxon>Eukaryota</taxon>
        <taxon>Fungi</taxon>
        <taxon>Dikarya</taxon>
        <taxon>Ascomycota</taxon>
        <taxon>Pezizomycotina</taxon>
        <taxon>Sordariomycetes</taxon>
        <taxon>Hypocreomycetidae</taxon>
        <taxon>Hypocreales</taxon>
        <taxon>Cordycipitaceae</taxon>
        <taxon>Niveomyces</taxon>
    </lineage>
</organism>
<feature type="chain" id="PRO_5007890301" description="beta-glucosidase" evidence="10">
    <location>
        <begin position="23"/>
        <end position="761"/>
    </location>
</feature>
<dbReference type="GO" id="GO:0008422">
    <property type="term" value="F:beta-glucosidase activity"/>
    <property type="evidence" value="ECO:0007669"/>
    <property type="project" value="UniProtKB-EC"/>
</dbReference>
<keyword evidence="7" id="KW-0119">Carbohydrate metabolism</keyword>
<evidence type="ECO:0000259" key="11">
    <source>
        <dbReference type="SMART" id="SM01217"/>
    </source>
</evidence>
<dbReference type="EC" id="3.2.1.21" evidence="4"/>
<keyword evidence="6" id="KW-0325">Glycoprotein</keyword>
<comment type="caution">
    <text evidence="12">The sequence shown here is derived from an EMBL/GenBank/DDBJ whole genome shotgun (WGS) entry which is preliminary data.</text>
</comment>
<evidence type="ECO:0000256" key="6">
    <source>
        <dbReference type="ARBA" id="ARBA00023180"/>
    </source>
</evidence>
<dbReference type="InterPro" id="IPR017853">
    <property type="entry name" value="GH"/>
</dbReference>
<dbReference type="SMART" id="SM01217">
    <property type="entry name" value="Fn3_like"/>
    <property type="match status" value="1"/>
</dbReference>
<name>A0A167MH02_9HYPO</name>
<dbReference type="SUPFAM" id="SSF52279">
    <property type="entry name" value="Beta-D-glucan exohydrolase, C-terminal domain"/>
    <property type="match status" value="1"/>
</dbReference>
<evidence type="ECO:0000256" key="4">
    <source>
        <dbReference type="ARBA" id="ARBA00012744"/>
    </source>
</evidence>
<gene>
    <name evidence="12" type="ORF">SPI_08961</name>
</gene>
<dbReference type="EMBL" id="AZHD01000024">
    <property type="protein sequence ID" value="OAA54342.1"/>
    <property type="molecule type" value="Genomic_DNA"/>
</dbReference>
<dbReference type="InterPro" id="IPR013783">
    <property type="entry name" value="Ig-like_fold"/>
</dbReference>
<keyword evidence="9" id="KW-0624">Polysaccharide degradation</keyword>
<comment type="similarity">
    <text evidence="3">Belongs to the glycosyl hydrolase 3 family.</text>
</comment>
<evidence type="ECO:0000256" key="8">
    <source>
        <dbReference type="ARBA" id="ARBA00023295"/>
    </source>
</evidence>
<dbReference type="PANTHER" id="PTHR42715:SF10">
    <property type="entry name" value="BETA-GLUCOSIDASE"/>
    <property type="match status" value="1"/>
</dbReference>
<evidence type="ECO:0000256" key="2">
    <source>
        <dbReference type="ARBA" id="ARBA00004987"/>
    </source>
</evidence>
<dbReference type="Pfam" id="PF00933">
    <property type="entry name" value="Glyco_hydro_3"/>
    <property type="match status" value="1"/>
</dbReference>
<keyword evidence="5 12" id="KW-0378">Hydrolase</keyword>